<dbReference type="Pfam" id="PF00708">
    <property type="entry name" value="Acylphosphatase"/>
    <property type="match status" value="1"/>
</dbReference>
<evidence type="ECO:0000313" key="8">
    <source>
        <dbReference type="Proteomes" id="UP000503096"/>
    </source>
</evidence>
<sequence length="95" mass="10630">MATSERVCRHLSIHGRVQGVWYRESMRQFAESRAITGWVRNRMDGSVEAMVQGAPEAVEAIIRWAHRGPEAAQVDRVDVSAGDGDFPTFEKRTTG</sequence>
<dbReference type="KEGG" id="upl:DSM104440_01311"/>
<keyword evidence="8" id="KW-1185">Reference proteome</keyword>
<dbReference type="FunCoup" id="A0A6M4H4T9">
    <property type="interactions" value="313"/>
</dbReference>
<dbReference type="InterPro" id="IPR020456">
    <property type="entry name" value="Acylphosphatase"/>
</dbReference>
<dbReference type="PROSITE" id="PS00151">
    <property type="entry name" value="ACYLPHOSPHATASE_2"/>
    <property type="match status" value="1"/>
</dbReference>
<reference evidence="7 8" key="1">
    <citation type="submission" date="2020-04" db="EMBL/GenBank/DDBJ databases">
        <title>Usitatibacter rugosus gen. nov., sp. nov. and Usitatibacter palustris sp. nov., novel members of Usitatibacteraceae fam. nov. within the order Nitrosomonadales isolated from soil.</title>
        <authorList>
            <person name="Huber K.J."/>
            <person name="Neumann-Schaal M."/>
            <person name="Geppert A."/>
            <person name="Luckner M."/>
            <person name="Wanner G."/>
            <person name="Overmann J."/>
        </authorList>
    </citation>
    <scope>NUCLEOTIDE SEQUENCE [LARGE SCALE GENOMIC DNA]</scope>
    <source>
        <strain evidence="7 8">Swamp67</strain>
    </source>
</reference>
<dbReference type="Gene3D" id="3.30.70.100">
    <property type="match status" value="1"/>
</dbReference>
<evidence type="ECO:0000256" key="5">
    <source>
        <dbReference type="RuleBase" id="RU004168"/>
    </source>
</evidence>
<dbReference type="InParanoid" id="A0A6M4H4T9"/>
<accession>A0A6M4H4T9</accession>
<dbReference type="EMBL" id="CP053073">
    <property type="protein sequence ID" value="QJR14510.1"/>
    <property type="molecule type" value="Genomic_DNA"/>
</dbReference>
<evidence type="ECO:0000256" key="3">
    <source>
        <dbReference type="ARBA" id="ARBA00047645"/>
    </source>
</evidence>
<evidence type="ECO:0000256" key="2">
    <source>
        <dbReference type="ARBA" id="ARBA00012150"/>
    </source>
</evidence>
<proteinExistence type="inferred from homology"/>
<protein>
    <recommendedName>
        <fullName evidence="2 4">acylphosphatase</fullName>
        <ecNumber evidence="2 4">3.6.1.7</ecNumber>
    </recommendedName>
</protein>
<dbReference type="Proteomes" id="UP000503096">
    <property type="component" value="Chromosome"/>
</dbReference>
<dbReference type="InterPro" id="IPR017968">
    <property type="entry name" value="Acylphosphatase_CS"/>
</dbReference>
<dbReference type="AlphaFoldDB" id="A0A6M4H4T9"/>
<keyword evidence="4 7" id="KW-0378">Hydrolase</keyword>
<evidence type="ECO:0000313" key="7">
    <source>
        <dbReference type="EMBL" id="QJR14510.1"/>
    </source>
</evidence>
<feature type="active site" evidence="4">
    <location>
        <position position="23"/>
    </location>
</feature>
<evidence type="ECO:0000256" key="4">
    <source>
        <dbReference type="PROSITE-ProRule" id="PRU00520"/>
    </source>
</evidence>
<feature type="active site" evidence="4">
    <location>
        <position position="41"/>
    </location>
</feature>
<dbReference type="PROSITE" id="PS51160">
    <property type="entry name" value="ACYLPHOSPHATASE_3"/>
    <property type="match status" value="1"/>
</dbReference>
<comment type="similarity">
    <text evidence="1 5">Belongs to the acylphosphatase family.</text>
</comment>
<dbReference type="InterPro" id="IPR036046">
    <property type="entry name" value="Acylphosphatase-like_dom_sf"/>
</dbReference>
<dbReference type="PANTHER" id="PTHR47268:SF4">
    <property type="entry name" value="ACYLPHOSPHATASE"/>
    <property type="match status" value="1"/>
</dbReference>
<dbReference type="GO" id="GO:0003998">
    <property type="term" value="F:acylphosphatase activity"/>
    <property type="evidence" value="ECO:0007669"/>
    <property type="project" value="UniProtKB-EC"/>
</dbReference>
<dbReference type="PRINTS" id="PR00112">
    <property type="entry name" value="ACYLPHPHTASE"/>
</dbReference>
<dbReference type="RefSeq" id="WP_171161255.1">
    <property type="nucleotide sequence ID" value="NZ_CP053073.1"/>
</dbReference>
<organism evidence="7 8">
    <name type="scientific">Usitatibacter palustris</name>
    <dbReference type="NCBI Taxonomy" id="2732487"/>
    <lineage>
        <taxon>Bacteria</taxon>
        <taxon>Pseudomonadati</taxon>
        <taxon>Pseudomonadota</taxon>
        <taxon>Betaproteobacteria</taxon>
        <taxon>Nitrosomonadales</taxon>
        <taxon>Usitatibacteraceae</taxon>
        <taxon>Usitatibacter</taxon>
    </lineage>
</organism>
<dbReference type="SUPFAM" id="SSF54975">
    <property type="entry name" value="Acylphosphatase/BLUF domain-like"/>
    <property type="match status" value="1"/>
</dbReference>
<feature type="domain" description="Acylphosphatase-like" evidence="6">
    <location>
        <begin position="8"/>
        <end position="93"/>
    </location>
</feature>
<dbReference type="EC" id="3.6.1.7" evidence="2 4"/>
<dbReference type="InterPro" id="IPR001792">
    <property type="entry name" value="Acylphosphatase-like_dom"/>
</dbReference>
<evidence type="ECO:0000256" key="1">
    <source>
        <dbReference type="ARBA" id="ARBA00005614"/>
    </source>
</evidence>
<name>A0A6M4H4T9_9PROT</name>
<evidence type="ECO:0000259" key="6">
    <source>
        <dbReference type="PROSITE" id="PS51160"/>
    </source>
</evidence>
<dbReference type="PANTHER" id="PTHR47268">
    <property type="entry name" value="ACYLPHOSPHATASE"/>
    <property type="match status" value="1"/>
</dbReference>
<gene>
    <name evidence="7" type="primary">yccX</name>
    <name evidence="7" type="ORF">DSM104440_01311</name>
</gene>
<comment type="catalytic activity">
    <reaction evidence="3 4">
        <text>an acyl phosphate + H2O = a carboxylate + phosphate + H(+)</text>
        <dbReference type="Rhea" id="RHEA:14965"/>
        <dbReference type="ChEBI" id="CHEBI:15377"/>
        <dbReference type="ChEBI" id="CHEBI:15378"/>
        <dbReference type="ChEBI" id="CHEBI:29067"/>
        <dbReference type="ChEBI" id="CHEBI:43474"/>
        <dbReference type="ChEBI" id="CHEBI:59918"/>
        <dbReference type="EC" id="3.6.1.7"/>
    </reaction>
</comment>